<accession>A0A133XL12</accession>
<dbReference type="InterPro" id="IPR052020">
    <property type="entry name" value="Cyclic_di-GMP/3'3'-cGAMP_PDE"/>
</dbReference>
<protein>
    <recommendedName>
        <fullName evidence="2">HD-GYP domain-containing protein</fullName>
    </recommendedName>
</protein>
<dbReference type="EMBL" id="LODL01000010">
    <property type="protein sequence ID" value="KXB31634.1"/>
    <property type="molecule type" value="Genomic_DNA"/>
</dbReference>
<dbReference type="InterPro" id="IPR003607">
    <property type="entry name" value="HD/PDEase_dom"/>
</dbReference>
<dbReference type="InterPro" id="IPR006675">
    <property type="entry name" value="HDIG_dom"/>
</dbReference>
<sequence>MISIHRIVLRRLLLAWVAVSLLVGGLTYYFELEQIDDAVVALAASQSTHFAPEGLKTGTHTAEELRVLEQRAGEFVKRNFVVIEVYDRQEQRILEAVNPQYAHIEAELKRFKHSFPHDTHSHYQKFVIGDDTVVQVLVPLPSKNGGNAGFFEGVFVVDRATLHEFRDRLWHTLATVLFAVLATTVLLYPVIIALNRDVIRFSQEVLKGNLEMASVLGAAIAKRDSDTGDHNYRVTLYAIELAEAVGLSAGEMRQLILGAFLHDVGKIGISDNILLKPGKLTAEEFAIMRTHVALGVDIVEQSDWLQGARAVIEGHHEKFDGSGYLRGLSGNDIPLNARIFSIVDVFDALTSRRPYKAPMPLDGALGIIQKDAGTHFDPRLVEHFLAIAADLHARIGLASEAELQARLREQAMRYFLRASVEASAPAAVAA</sequence>
<feature type="transmembrane region" description="Helical" evidence="1">
    <location>
        <begin position="169"/>
        <end position="194"/>
    </location>
</feature>
<comment type="caution">
    <text evidence="3">The sequence shown here is derived from an EMBL/GenBank/DDBJ whole genome shotgun (WGS) entry which is preliminary data.</text>
</comment>
<dbReference type="SMART" id="SM00471">
    <property type="entry name" value="HDc"/>
    <property type="match status" value="1"/>
</dbReference>
<dbReference type="GO" id="GO:0008081">
    <property type="term" value="F:phosphoric diester hydrolase activity"/>
    <property type="evidence" value="ECO:0007669"/>
    <property type="project" value="UniProtKB-ARBA"/>
</dbReference>
<evidence type="ECO:0000313" key="4">
    <source>
        <dbReference type="Proteomes" id="UP000070186"/>
    </source>
</evidence>
<evidence type="ECO:0000256" key="1">
    <source>
        <dbReference type="SAM" id="Phobius"/>
    </source>
</evidence>
<dbReference type="PANTHER" id="PTHR45228:SF1">
    <property type="entry name" value="CYCLIC DI-GMP PHOSPHODIESTERASE TM_0186"/>
    <property type="match status" value="1"/>
</dbReference>
<dbReference type="PANTHER" id="PTHR45228">
    <property type="entry name" value="CYCLIC DI-GMP PHOSPHODIESTERASE TM_0186-RELATED"/>
    <property type="match status" value="1"/>
</dbReference>
<keyword evidence="1" id="KW-0812">Transmembrane</keyword>
<feature type="domain" description="HD-GYP" evidence="2">
    <location>
        <begin position="205"/>
        <end position="400"/>
    </location>
</feature>
<organism evidence="3 4">
    <name type="scientific">Dechloromonas denitrificans</name>
    <dbReference type="NCBI Taxonomy" id="281362"/>
    <lineage>
        <taxon>Bacteria</taxon>
        <taxon>Pseudomonadati</taxon>
        <taxon>Pseudomonadota</taxon>
        <taxon>Betaproteobacteria</taxon>
        <taxon>Rhodocyclales</taxon>
        <taxon>Azonexaceae</taxon>
        <taxon>Dechloromonas</taxon>
    </lineage>
</organism>
<dbReference type="RefSeq" id="WP_066881058.1">
    <property type="nucleotide sequence ID" value="NZ_LODL01000010.1"/>
</dbReference>
<keyword evidence="1" id="KW-0472">Membrane</keyword>
<proteinExistence type="predicted"/>
<gene>
    <name evidence="3" type="ORF">AT959_04520</name>
</gene>
<name>A0A133XL12_9RHOO</name>
<feature type="transmembrane region" description="Helical" evidence="1">
    <location>
        <begin position="12"/>
        <end position="30"/>
    </location>
</feature>
<dbReference type="Proteomes" id="UP000070186">
    <property type="component" value="Unassembled WGS sequence"/>
</dbReference>
<evidence type="ECO:0000313" key="3">
    <source>
        <dbReference type="EMBL" id="KXB31634.1"/>
    </source>
</evidence>
<dbReference type="Gene3D" id="1.10.3210.10">
    <property type="entry name" value="Hypothetical protein af1432"/>
    <property type="match status" value="1"/>
</dbReference>
<evidence type="ECO:0000259" key="2">
    <source>
        <dbReference type="PROSITE" id="PS51832"/>
    </source>
</evidence>
<reference evidence="3 4" key="1">
    <citation type="submission" date="2015-12" db="EMBL/GenBank/DDBJ databases">
        <title>Nitrous oxide reduction kinetics distinguish bacteria harboring typical versus atypical NosZ.</title>
        <authorList>
            <person name="Yoon S."/>
            <person name="Nissen S."/>
            <person name="Park D."/>
            <person name="Sanford R.A."/>
            <person name="Loeffler F.E."/>
        </authorList>
    </citation>
    <scope>NUCLEOTIDE SEQUENCE [LARGE SCALE GENOMIC DNA]</scope>
    <source>
        <strain evidence="3 4">ATCC BAA-841</strain>
    </source>
</reference>
<dbReference type="NCBIfam" id="TIGR00277">
    <property type="entry name" value="HDIG"/>
    <property type="match status" value="1"/>
</dbReference>
<dbReference type="PROSITE" id="PS51832">
    <property type="entry name" value="HD_GYP"/>
    <property type="match status" value="1"/>
</dbReference>
<dbReference type="CDD" id="cd00077">
    <property type="entry name" value="HDc"/>
    <property type="match status" value="1"/>
</dbReference>
<dbReference type="Pfam" id="PF13487">
    <property type="entry name" value="HD_5"/>
    <property type="match status" value="1"/>
</dbReference>
<keyword evidence="1" id="KW-1133">Transmembrane helix</keyword>
<dbReference type="AlphaFoldDB" id="A0A133XL12"/>
<dbReference type="SUPFAM" id="SSF109604">
    <property type="entry name" value="HD-domain/PDEase-like"/>
    <property type="match status" value="1"/>
</dbReference>
<keyword evidence="4" id="KW-1185">Reference proteome</keyword>
<dbReference type="InterPro" id="IPR037522">
    <property type="entry name" value="HD_GYP_dom"/>
</dbReference>
<dbReference type="STRING" id="281362.AT959_04520"/>